<dbReference type="FunFam" id="3.10.290.10:FF:000003">
    <property type="entry name" value="Pseudouridine synthase"/>
    <property type="match status" value="1"/>
</dbReference>
<feature type="compositionally biased region" description="Basic residues" evidence="5">
    <location>
        <begin position="273"/>
        <end position="284"/>
    </location>
</feature>
<dbReference type="Gene3D" id="3.30.70.1560">
    <property type="entry name" value="Alpha-L RNA-binding motif"/>
    <property type="match status" value="1"/>
</dbReference>
<reference evidence="7 8" key="1">
    <citation type="submission" date="2020-08" db="EMBL/GenBank/DDBJ databases">
        <title>Edaphobacter telluris sp. nov. and Acidobacterium dinghuensis sp. nov., two acidobacteria isolated from forest soil.</title>
        <authorList>
            <person name="Fu J."/>
            <person name="Qiu L."/>
        </authorList>
    </citation>
    <scope>NUCLEOTIDE SEQUENCE [LARGE SCALE GENOMIC DNA]</scope>
    <source>
        <strain evidence="7">4Y35</strain>
    </source>
</reference>
<dbReference type="InterPro" id="IPR006145">
    <property type="entry name" value="PsdUridine_synth_RsuA/RluA"/>
</dbReference>
<name>A0A7G8BHT1_9BACT</name>
<dbReference type="Pfam" id="PF01479">
    <property type="entry name" value="S4"/>
    <property type="match status" value="1"/>
</dbReference>
<dbReference type="NCBIfam" id="TIGR00093">
    <property type="entry name" value="pseudouridine synthase"/>
    <property type="match status" value="1"/>
</dbReference>
<dbReference type="SUPFAM" id="SSF55174">
    <property type="entry name" value="Alpha-L RNA-binding motif"/>
    <property type="match status" value="1"/>
</dbReference>
<dbReference type="PROSITE" id="PS50889">
    <property type="entry name" value="S4"/>
    <property type="match status" value="1"/>
</dbReference>
<dbReference type="SMART" id="SM00363">
    <property type="entry name" value="S4"/>
    <property type="match status" value="1"/>
</dbReference>
<dbReference type="PROSITE" id="PS01149">
    <property type="entry name" value="PSI_RSU"/>
    <property type="match status" value="1"/>
</dbReference>
<dbReference type="PANTHER" id="PTHR47683:SF2">
    <property type="entry name" value="RNA-BINDING S4 DOMAIN-CONTAINING PROTEIN"/>
    <property type="match status" value="1"/>
</dbReference>
<evidence type="ECO:0000313" key="7">
    <source>
        <dbReference type="EMBL" id="QNI32101.1"/>
    </source>
</evidence>
<dbReference type="InterPro" id="IPR018496">
    <property type="entry name" value="PsdUridine_synth_RsuA/RluB_CS"/>
</dbReference>
<keyword evidence="2 4" id="KW-0413">Isomerase</keyword>
<dbReference type="Pfam" id="PF00849">
    <property type="entry name" value="PseudoU_synth_2"/>
    <property type="match status" value="1"/>
</dbReference>
<dbReference type="GO" id="GO:0003723">
    <property type="term" value="F:RNA binding"/>
    <property type="evidence" value="ECO:0007669"/>
    <property type="project" value="UniProtKB-KW"/>
</dbReference>
<dbReference type="KEGG" id="adin:H7849_24405"/>
<dbReference type="InterPro" id="IPR002942">
    <property type="entry name" value="S4_RNA-bd"/>
</dbReference>
<dbReference type="EC" id="5.4.99.-" evidence="4"/>
<dbReference type="InterPro" id="IPR036986">
    <property type="entry name" value="S4_RNA-bd_sf"/>
</dbReference>
<dbReference type="InterPro" id="IPR042092">
    <property type="entry name" value="PsdUridine_s_RsuA/RluB/E/F_cat"/>
</dbReference>
<dbReference type="InterPro" id="IPR050343">
    <property type="entry name" value="RsuA_PseudoU_synthase"/>
</dbReference>
<dbReference type="InterPro" id="IPR000748">
    <property type="entry name" value="PsdUridine_synth_RsuA/RluB/E/F"/>
</dbReference>
<evidence type="ECO:0000256" key="5">
    <source>
        <dbReference type="SAM" id="MobiDB-lite"/>
    </source>
</evidence>
<accession>A0A7G8BHT1</accession>
<dbReference type="Proteomes" id="UP000515312">
    <property type="component" value="Chromosome"/>
</dbReference>
<dbReference type="GO" id="GO:0000455">
    <property type="term" value="P:enzyme-directed rRNA pseudouridine synthesis"/>
    <property type="evidence" value="ECO:0007669"/>
    <property type="project" value="UniProtKB-ARBA"/>
</dbReference>
<dbReference type="Gene3D" id="3.10.290.10">
    <property type="entry name" value="RNA-binding S4 domain"/>
    <property type="match status" value="1"/>
</dbReference>
<dbReference type="CDD" id="cd00165">
    <property type="entry name" value="S4"/>
    <property type="match status" value="1"/>
</dbReference>
<dbReference type="RefSeq" id="WP_186743057.1">
    <property type="nucleotide sequence ID" value="NZ_CP060394.1"/>
</dbReference>
<evidence type="ECO:0000256" key="1">
    <source>
        <dbReference type="ARBA" id="ARBA00008348"/>
    </source>
</evidence>
<dbReference type="EMBL" id="CP060394">
    <property type="protein sequence ID" value="QNI32101.1"/>
    <property type="molecule type" value="Genomic_DNA"/>
</dbReference>
<evidence type="ECO:0000259" key="6">
    <source>
        <dbReference type="SMART" id="SM00363"/>
    </source>
</evidence>
<dbReference type="InterPro" id="IPR020103">
    <property type="entry name" value="PsdUridine_synth_cat_dom_sf"/>
</dbReference>
<proteinExistence type="inferred from homology"/>
<evidence type="ECO:0000256" key="3">
    <source>
        <dbReference type="PROSITE-ProRule" id="PRU00182"/>
    </source>
</evidence>
<dbReference type="CDD" id="cd02870">
    <property type="entry name" value="PseudoU_synth_RsuA_like"/>
    <property type="match status" value="1"/>
</dbReference>
<dbReference type="Gene3D" id="3.30.70.580">
    <property type="entry name" value="Pseudouridine synthase I, catalytic domain, N-terminal subdomain"/>
    <property type="match status" value="1"/>
</dbReference>
<evidence type="ECO:0000256" key="2">
    <source>
        <dbReference type="ARBA" id="ARBA00023235"/>
    </source>
</evidence>
<keyword evidence="8" id="KW-1185">Reference proteome</keyword>
<protein>
    <recommendedName>
        <fullName evidence="4">Pseudouridine synthase</fullName>
        <ecNumber evidence="4">5.4.99.-</ecNumber>
    </recommendedName>
</protein>
<comment type="similarity">
    <text evidence="1 4">Belongs to the pseudouridine synthase RsuA family.</text>
</comment>
<gene>
    <name evidence="7" type="ORF">H7849_24405</name>
</gene>
<dbReference type="GO" id="GO:0120159">
    <property type="term" value="F:rRNA pseudouridine synthase activity"/>
    <property type="evidence" value="ECO:0007669"/>
    <property type="project" value="UniProtKB-ARBA"/>
</dbReference>
<feature type="domain" description="RNA-binding S4" evidence="6">
    <location>
        <begin position="5"/>
        <end position="67"/>
    </location>
</feature>
<keyword evidence="3" id="KW-0694">RNA-binding</keyword>
<dbReference type="AlphaFoldDB" id="A0A7G8BHT1"/>
<organism evidence="7 8">
    <name type="scientific">Alloacidobacterium dinghuense</name>
    <dbReference type="NCBI Taxonomy" id="2763107"/>
    <lineage>
        <taxon>Bacteria</taxon>
        <taxon>Pseudomonadati</taxon>
        <taxon>Acidobacteriota</taxon>
        <taxon>Terriglobia</taxon>
        <taxon>Terriglobales</taxon>
        <taxon>Acidobacteriaceae</taxon>
        <taxon>Alloacidobacterium</taxon>
    </lineage>
</organism>
<sequence length="291" mass="32263">MSAPIRLQKIIAQAGIVSRRKAEELILDGRVQVNGQTVTELGTKADPERDHIRVDGKLLHGAQQQRYLMLNKPKGYVTTASDPEGRPTVMKFVERAGVRVFPVGRLDYQSEGLLLMTNDGELANALTRAAAKVEKIYLVKISGKPNEAGLDQLRSGIMIERGKPGLREGRVMTAPAKIRLMRDAENPWYEVTLIEGRNREIRKMFEEIGHHVEKIRRVGYGPLVLDIPPGEVRELSADEVEALRRAVRAKSASPSARAPKKRARGHSSVGPAPKRRAAKSTRPRAKADPSR</sequence>
<evidence type="ECO:0000256" key="4">
    <source>
        <dbReference type="RuleBase" id="RU003887"/>
    </source>
</evidence>
<evidence type="ECO:0000313" key="8">
    <source>
        <dbReference type="Proteomes" id="UP000515312"/>
    </source>
</evidence>
<dbReference type="PANTHER" id="PTHR47683">
    <property type="entry name" value="PSEUDOURIDINE SYNTHASE FAMILY PROTEIN-RELATED"/>
    <property type="match status" value="1"/>
</dbReference>
<dbReference type="InterPro" id="IPR020094">
    <property type="entry name" value="TruA/RsuA/RluB/E/F_N"/>
</dbReference>
<feature type="region of interest" description="Disordered" evidence="5">
    <location>
        <begin position="247"/>
        <end position="291"/>
    </location>
</feature>
<dbReference type="SUPFAM" id="SSF55120">
    <property type="entry name" value="Pseudouridine synthase"/>
    <property type="match status" value="1"/>
</dbReference>